<evidence type="ECO:0000256" key="2">
    <source>
        <dbReference type="SAM" id="Phobius"/>
    </source>
</evidence>
<keyword evidence="2" id="KW-1133">Transmembrane helix</keyword>
<dbReference type="Proteomes" id="UP000025227">
    <property type="component" value="Unplaced"/>
</dbReference>
<keyword evidence="2" id="KW-0812">Transmembrane</keyword>
<proteinExistence type="predicted"/>
<protein>
    <submittedName>
        <fullName evidence="4">LEM domain-containing protein</fullName>
    </submittedName>
</protein>
<evidence type="ECO:0000256" key="1">
    <source>
        <dbReference type="SAM" id="MobiDB-lite"/>
    </source>
</evidence>
<dbReference type="AlphaFoldDB" id="A0A7I4XZF2"/>
<organism evidence="3 4">
    <name type="scientific">Haemonchus contortus</name>
    <name type="common">Barber pole worm</name>
    <dbReference type="NCBI Taxonomy" id="6289"/>
    <lineage>
        <taxon>Eukaryota</taxon>
        <taxon>Metazoa</taxon>
        <taxon>Ecdysozoa</taxon>
        <taxon>Nematoda</taxon>
        <taxon>Chromadorea</taxon>
        <taxon>Rhabditida</taxon>
        <taxon>Rhabditina</taxon>
        <taxon>Rhabditomorpha</taxon>
        <taxon>Strongyloidea</taxon>
        <taxon>Trichostrongylidae</taxon>
        <taxon>Haemonchus</taxon>
    </lineage>
</organism>
<feature type="region of interest" description="Disordered" evidence="1">
    <location>
        <begin position="62"/>
        <end position="91"/>
    </location>
</feature>
<reference evidence="4" key="1">
    <citation type="submission" date="2020-12" db="UniProtKB">
        <authorList>
            <consortium name="WormBaseParasite"/>
        </authorList>
    </citation>
    <scope>IDENTIFICATION</scope>
    <source>
        <strain evidence="4">MHco3</strain>
    </source>
</reference>
<evidence type="ECO:0000313" key="4">
    <source>
        <dbReference type="WBParaSite" id="HCON_00028480-00001"/>
    </source>
</evidence>
<dbReference type="OMA" id="PTITHMD"/>
<accession>A0A7I4XZF2</accession>
<feature type="transmembrane region" description="Helical" evidence="2">
    <location>
        <begin position="179"/>
        <end position="197"/>
    </location>
</feature>
<evidence type="ECO:0000313" key="3">
    <source>
        <dbReference type="Proteomes" id="UP000025227"/>
    </source>
</evidence>
<sequence>MEQEDDETDEDAEFLRKAEKIISDFEKGKEVSHLMHQLKRPSHSYDEDATSCIYEVLEKMISSRDESTRTPSSSPPPASTPSPIGECSNLDLNQLNGSVKRRLSFSPTMQESERGSNEMNEAPFVPKLDFSLLSSIEHSSPPIPAITHMDSNAFERSLRLGSQCHRCPPREGSLNASDFVYLLIFGIITSLIVYYLHMPPLHKGPVY</sequence>
<keyword evidence="2" id="KW-0472">Membrane</keyword>
<dbReference type="WBParaSite" id="HCON_00028480-00001">
    <property type="protein sequence ID" value="HCON_00028480-00001"/>
    <property type="gene ID" value="HCON_00028480"/>
</dbReference>
<dbReference type="OrthoDB" id="5868087at2759"/>
<keyword evidence="3" id="KW-1185">Reference proteome</keyword>
<name>A0A7I4XZF2_HAECO</name>